<reference evidence="1 2" key="1">
    <citation type="journal article" date="2019" name="Gigascience">
        <title>Whole-genome sequence of the oriental lung fluke Paragonimus westermani.</title>
        <authorList>
            <person name="Oey H."/>
            <person name="Zakrzewski M."/>
            <person name="Narain K."/>
            <person name="Devi K.R."/>
            <person name="Agatsuma T."/>
            <person name="Nawaratna S."/>
            <person name="Gobert G.N."/>
            <person name="Jones M.K."/>
            <person name="Ragan M.A."/>
            <person name="McManus D.P."/>
            <person name="Krause L."/>
        </authorList>
    </citation>
    <scope>NUCLEOTIDE SEQUENCE [LARGE SCALE GENOMIC DNA]</scope>
    <source>
        <strain evidence="1 2">IND2009</strain>
    </source>
</reference>
<evidence type="ECO:0000313" key="1">
    <source>
        <dbReference type="EMBL" id="KAA3675706.1"/>
    </source>
</evidence>
<organism evidence="1 2">
    <name type="scientific">Paragonimus westermani</name>
    <dbReference type="NCBI Taxonomy" id="34504"/>
    <lineage>
        <taxon>Eukaryota</taxon>
        <taxon>Metazoa</taxon>
        <taxon>Spiralia</taxon>
        <taxon>Lophotrochozoa</taxon>
        <taxon>Platyhelminthes</taxon>
        <taxon>Trematoda</taxon>
        <taxon>Digenea</taxon>
        <taxon>Plagiorchiida</taxon>
        <taxon>Troglotremata</taxon>
        <taxon>Troglotrematidae</taxon>
        <taxon>Paragonimus</taxon>
    </lineage>
</organism>
<dbReference type="Proteomes" id="UP000324629">
    <property type="component" value="Unassembled WGS sequence"/>
</dbReference>
<protein>
    <submittedName>
        <fullName evidence="1">Uncharacterized protein</fullName>
    </submittedName>
</protein>
<proteinExistence type="predicted"/>
<comment type="caution">
    <text evidence="1">The sequence shown here is derived from an EMBL/GenBank/DDBJ whole genome shotgun (WGS) entry which is preliminary data.</text>
</comment>
<accession>A0A5J4NJE2</accession>
<evidence type="ECO:0000313" key="2">
    <source>
        <dbReference type="Proteomes" id="UP000324629"/>
    </source>
</evidence>
<name>A0A5J4NJE2_9TREM</name>
<dbReference type="EMBL" id="QNGE01002364">
    <property type="protein sequence ID" value="KAA3675706.1"/>
    <property type="molecule type" value="Genomic_DNA"/>
</dbReference>
<sequence>MDEKLPGDEPGQQHNTSDLLKQFIITLPLNDRNHVTAILLQLRRQLKEIIPPNASIKTFVSNLQELRIAFCCLPLFVRQKLKSHLFDGLQASLRGASVPFAIFTICLCLLEMGAIRNVDRLDLESEDVWKTISRLNSDVLPVLSDYVSSLRTNIATLYTWAFAMLVFSFHACTEWLYCQRCLPQSVDNVKEVLRFDRKVLEHASIPVVMKTILKLQYRQRPFPVPSRPYTLFDMLFSCAISGNYEMLNRSKSFAVYDSSACPLEVSETCIPQKPWLRITDNPETHIYLFTEADMSCISPAALEIDLQTGSFDRIVSILRYLKSRFTPQSSTIQAELKEQIIIVLRYTTHVLTRFQSECTEQHPHSVSNPVYEEVFCLLVQLWYQATEQRMLLIALPQSYLWLAGLMRTRYSLMSQTGFVRASVCLSRFLTSYQSLFRSTIWASPHWYLQLITDVILAVIERLEEGAPDNHLEEAMCSCIIAISRPFSALNADDSTVRPELSRVVKTPLEIIVSRLASYKPNPTGLNEHTVNGDVTVTRPMMMGVRIRELLTNYLLLPLVRACDPWALGQVRIGIRPATAKVLFNQLLIQADAEEEVHRVTSKLDLPAAPVAVGGLHVTEKLSVKRRRR</sequence>
<gene>
    <name evidence="1" type="ORF">DEA37_0011877</name>
</gene>
<dbReference type="AlphaFoldDB" id="A0A5J4NJE2"/>
<keyword evidence="2" id="KW-1185">Reference proteome</keyword>